<keyword evidence="3" id="KW-0408">Iron</keyword>
<reference evidence="5 6" key="1">
    <citation type="journal article" date="2015" name="Genome Announc.">
        <title>Complete Genome Sequence of a Novel Bacterium within the Family Rhodocyclaceae That Degrades Polycyclic Aromatic Hydrocarbons.</title>
        <authorList>
            <person name="Singleton D.R."/>
            <person name="Dickey A.N."/>
            <person name="Scholl E.H."/>
            <person name="Wright F.A."/>
            <person name="Aitken M.D."/>
        </authorList>
    </citation>
    <scope>NUCLEOTIDE SEQUENCE [LARGE SCALE GENOMIC DNA]</scope>
    <source>
        <strain evidence="6">PG1-Ca6</strain>
    </source>
</reference>
<feature type="domain" description="Cytochrome c" evidence="4">
    <location>
        <begin position="5"/>
        <end position="51"/>
    </location>
</feature>
<dbReference type="STRING" id="1565605.PG1C_11255"/>
<dbReference type="SUPFAM" id="SSF46626">
    <property type="entry name" value="Cytochrome c"/>
    <property type="match status" value="1"/>
</dbReference>
<dbReference type="GO" id="GO:0009055">
    <property type="term" value="F:electron transfer activity"/>
    <property type="evidence" value="ECO:0007669"/>
    <property type="project" value="InterPro"/>
</dbReference>
<gene>
    <name evidence="5" type="ORF">PG1C_11255</name>
</gene>
<sequence length="62" mass="6868">MYGKEKAALADRDNLTPDYVRFLVRNGRGLMPAFRMTEVSEEELKALAAYLSAGPHPAAQTK</sequence>
<dbReference type="KEGG" id="rbu:PG1C_11255"/>
<dbReference type="AlphaFoldDB" id="A0A0C5JQZ0"/>
<dbReference type="InterPro" id="IPR009056">
    <property type="entry name" value="Cyt_c-like_dom"/>
</dbReference>
<organism evidence="5 6">
    <name type="scientific">Rugosibacter aromaticivorans</name>
    <dbReference type="NCBI Taxonomy" id="1565605"/>
    <lineage>
        <taxon>Bacteria</taxon>
        <taxon>Pseudomonadati</taxon>
        <taxon>Pseudomonadota</taxon>
        <taxon>Betaproteobacteria</taxon>
        <taxon>Nitrosomonadales</taxon>
        <taxon>Sterolibacteriaceae</taxon>
        <taxon>Rugosibacter</taxon>
    </lineage>
</organism>
<evidence type="ECO:0000256" key="3">
    <source>
        <dbReference type="ARBA" id="ARBA00023004"/>
    </source>
</evidence>
<evidence type="ECO:0000259" key="4">
    <source>
        <dbReference type="Pfam" id="PF13442"/>
    </source>
</evidence>
<keyword evidence="1" id="KW-0349">Heme</keyword>
<evidence type="ECO:0000256" key="1">
    <source>
        <dbReference type="ARBA" id="ARBA00022617"/>
    </source>
</evidence>
<proteinExistence type="predicted"/>
<accession>A0A0C5JQZ0</accession>
<keyword evidence="2" id="KW-0479">Metal-binding</keyword>
<keyword evidence="6" id="KW-1185">Reference proteome</keyword>
<dbReference type="InterPro" id="IPR036909">
    <property type="entry name" value="Cyt_c-like_dom_sf"/>
</dbReference>
<dbReference type="Gene3D" id="1.10.760.10">
    <property type="entry name" value="Cytochrome c-like domain"/>
    <property type="match status" value="1"/>
</dbReference>
<dbReference type="Proteomes" id="UP000061603">
    <property type="component" value="Chromosome"/>
</dbReference>
<evidence type="ECO:0000313" key="6">
    <source>
        <dbReference type="Proteomes" id="UP000061603"/>
    </source>
</evidence>
<protein>
    <recommendedName>
        <fullName evidence="4">Cytochrome c domain-containing protein</fullName>
    </recommendedName>
</protein>
<evidence type="ECO:0000313" key="5">
    <source>
        <dbReference type="EMBL" id="AJP49621.1"/>
    </source>
</evidence>
<dbReference type="GO" id="GO:0020037">
    <property type="term" value="F:heme binding"/>
    <property type="evidence" value="ECO:0007669"/>
    <property type="project" value="InterPro"/>
</dbReference>
<name>A0A0C5JQZ0_9PROT</name>
<dbReference type="HOGENOM" id="CLU_2901215_0_0_4"/>
<dbReference type="GO" id="GO:0046872">
    <property type="term" value="F:metal ion binding"/>
    <property type="evidence" value="ECO:0007669"/>
    <property type="project" value="UniProtKB-KW"/>
</dbReference>
<dbReference type="Pfam" id="PF13442">
    <property type="entry name" value="Cytochrome_CBB3"/>
    <property type="match status" value="1"/>
</dbReference>
<dbReference type="EMBL" id="CP010554">
    <property type="protein sequence ID" value="AJP49621.1"/>
    <property type="molecule type" value="Genomic_DNA"/>
</dbReference>
<evidence type="ECO:0000256" key="2">
    <source>
        <dbReference type="ARBA" id="ARBA00022723"/>
    </source>
</evidence>